<accession>A0A9N7UY76</accession>
<comment type="caution">
    <text evidence="2">The sequence shown here is derived from an EMBL/GenBank/DDBJ whole genome shotgun (WGS) entry which is preliminary data.</text>
</comment>
<dbReference type="Proteomes" id="UP001153269">
    <property type="component" value="Unassembled WGS sequence"/>
</dbReference>
<name>A0A9N7UY76_PLEPL</name>
<dbReference type="EMBL" id="CADEAL010002459">
    <property type="protein sequence ID" value="CAB1440519.1"/>
    <property type="molecule type" value="Genomic_DNA"/>
</dbReference>
<evidence type="ECO:0000256" key="1">
    <source>
        <dbReference type="SAM" id="MobiDB-lite"/>
    </source>
</evidence>
<gene>
    <name evidence="2" type="ORF">PLEPLA_LOCUS28285</name>
</gene>
<sequence>STNTSVIPAPQIAVCPVSVFMCAKSKRRDRQHNSTCVVEGVTATTAPGNPLAESLKATQEELSPAEERLSSSLCCTCGDWPASPRAQPGERQGDLGGFGRE</sequence>
<keyword evidence="3" id="KW-1185">Reference proteome</keyword>
<evidence type="ECO:0000313" key="3">
    <source>
        <dbReference type="Proteomes" id="UP001153269"/>
    </source>
</evidence>
<protein>
    <submittedName>
        <fullName evidence="2">Uncharacterized protein</fullName>
    </submittedName>
</protein>
<feature type="region of interest" description="Disordered" evidence="1">
    <location>
        <begin position="80"/>
        <end position="101"/>
    </location>
</feature>
<evidence type="ECO:0000313" key="2">
    <source>
        <dbReference type="EMBL" id="CAB1440519.1"/>
    </source>
</evidence>
<feature type="non-terminal residue" evidence="2">
    <location>
        <position position="1"/>
    </location>
</feature>
<proteinExistence type="predicted"/>
<organism evidence="2 3">
    <name type="scientific">Pleuronectes platessa</name>
    <name type="common">European plaice</name>
    <dbReference type="NCBI Taxonomy" id="8262"/>
    <lineage>
        <taxon>Eukaryota</taxon>
        <taxon>Metazoa</taxon>
        <taxon>Chordata</taxon>
        <taxon>Craniata</taxon>
        <taxon>Vertebrata</taxon>
        <taxon>Euteleostomi</taxon>
        <taxon>Actinopterygii</taxon>
        <taxon>Neopterygii</taxon>
        <taxon>Teleostei</taxon>
        <taxon>Neoteleostei</taxon>
        <taxon>Acanthomorphata</taxon>
        <taxon>Carangaria</taxon>
        <taxon>Pleuronectiformes</taxon>
        <taxon>Pleuronectoidei</taxon>
        <taxon>Pleuronectidae</taxon>
        <taxon>Pleuronectes</taxon>
    </lineage>
</organism>
<reference evidence="2" key="1">
    <citation type="submission" date="2020-03" db="EMBL/GenBank/DDBJ databases">
        <authorList>
            <person name="Weist P."/>
        </authorList>
    </citation>
    <scope>NUCLEOTIDE SEQUENCE</scope>
</reference>
<dbReference type="AlphaFoldDB" id="A0A9N7UY76"/>